<keyword evidence="3" id="KW-1185">Reference proteome</keyword>
<dbReference type="AlphaFoldDB" id="A0A172ZK29"/>
<dbReference type="STRING" id="1616788.AR543_19565"/>
<dbReference type="PANTHER" id="PTHR37312:SF1">
    <property type="entry name" value="MEMBRANE-BOUND ACYLTRANSFERASE YKRP-RELATED"/>
    <property type="match status" value="1"/>
</dbReference>
<organism evidence="2 3">
    <name type="scientific">Paenibacillus bovis</name>
    <dbReference type="NCBI Taxonomy" id="1616788"/>
    <lineage>
        <taxon>Bacteria</taxon>
        <taxon>Bacillati</taxon>
        <taxon>Bacillota</taxon>
        <taxon>Bacilli</taxon>
        <taxon>Bacillales</taxon>
        <taxon>Paenibacillaceae</taxon>
        <taxon>Paenibacillus</taxon>
    </lineage>
</organism>
<dbReference type="InterPro" id="IPR052734">
    <property type="entry name" value="Nod_factor_acetyltransferase"/>
</dbReference>
<name>A0A172ZK29_9BACL</name>
<feature type="transmembrane region" description="Helical" evidence="1">
    <location>
        <begin position="178"/>
        <end position="198"/>
    </location>
</feature>
<keyword evidence="1" id="KW-1133">Transmembrane helix</keyword>
<feature type="transmembrane region" description="Helical" evidence="1">
    <location>
        <begin position="205"/>
        <end position="230"/>
    </location>
</feature>
<dbReference type="Proteomes" id="UP000078148">
    <property type="component" value="Chromosome"/>
</dbReference>
<reference evidence="2 3" key="2">
    <citation type="journal article" date="2016" name="Int. J. Syst. Evol. Microbiol.">
        <title>Paenibacillus bovis sp. nov., isolated from raw yak (Bos grunniens) milk.</title>
        <authorList>
            <person name="Gao C."/>
            <person name="Han J."/>
            <person name="Liu Z."/>
            <person name="Xu X."/>
            <person name="Hang F."/>
            <person name="Wu Z."/>
        </authorList>
    </citation>
    <scope>NUCLEOTIDE SEQUENCE [LARGE SCALE GENOMIC DNA]</scope>
    <source>
        <strain evidence="2 3">BD3526</strain>
    </source>
</reference>
<feature type="transmembrane region" description="Helical" evidence="1">
    <location>
        <begin position="307"/>
        <end position="325"/>
    </location>
</feature>
<evidence type="ECO:0000256" key="1">
    <source>
        <dbReference type="SAM" id="Phobius"/>
    </source>
</evidence>
<feature type="transmembrane region" description="Helical" evidence="1">
    <location>
        <begin position="24"/>
        <end position="42"/>
    </location>
</feature>
<proteinExistence type="predicted"/>
<sequence length="360" mass="41520">MNISHLYQPRTSVQAHCSTAGETYFINLRFLLIICVVIGNMLEPVIRHSDVAHGIFLWIFSFHMPLFVLVTGYFARSNLYGPTGLKILRTILLQYILFQSIYSLLDFTVFRVQGITHSFFAPYLLLWFLAGHMLWRVMLIMMRQLSFTRQIILSVVLGLLVGSLPVDGVWLALSRTLIYFPFFIIGYHFGFERFAAWFRSYRQLLAAGLSIMLLAGFILADGSLNTGWFYGNQTFMQLGVDLWHGLVGRLAMYILQLIASLAFLAFVPWGSHYITGLGRRTLYVFLLHGLLVRTMEASGMFGHISSTTGVMLLILLAILITLLLAQPAVRRWTHYWVEPELPRYIRLKFRHAQRRYSFLR</sequence>
<protein>
    <submittedName>
        <fullName evidence="2">Fucose 4-O-acetylase</fullName>
    </submittedName>
</protein>
<dbReference type="OrthoDB" id="6623990at2"/>
<feature type="transmembrane region" description="Helical" evidence="1">
    <location>
        <begin position="87"/>
        <end position="105"/>
    </location>
</feature>
<keyword evidence="1" id="KW-0812">Transmembrane</keyword>
<reference evidence="3" key="1">
    <citation type="submission" date="2015-10" db="EMBL/GenBank/DDBJ databases">
        <title>Genome of Paenibacillus bovis sp. nov.</title>
        <authorList>
            <person name="Wu Z."/>
            <person name="Gao C."/>
            <person name="Liu Z."/>
            <person name="Zheng H."/>
        </authorList>
    </citation>
    <scope>NUCLEOTIDE SEQUENCE [LARGE SCALE GENOMIC DNA]</scope>
    <source>
        <strain evidence="3">BD3526</strain>
    </source>
</reference>
<feature type="transmembrane region" description="Helical" evidence="1">
    <location>
        <begin position="120"/>
        <end position="139"/>
    </location>
</feature>
<gene>
    <name evidence="2" type="ORF">AR543_19565</name>
</gene>
<feature type="transmembrane region" description="Helical" evidence="1">
    <location>
        <begin position="54"/>
        <end position="75"/>
    </location>
</feature>
<keyword evidence="1" id="KW-0472">Membrane</keyword>
<evidence type="ECO:0000313" key="3">
    <source>
        <dbReference type="Proteomes" id="UP000078148"/>
    </source>
</evidence>
<feature type="transmembrane region" description="Helical" evidence="1">
    <location>
        <begin position="250"/>
        <end position="270"/>
    </location>
</feature>
<feature type="transmembrane region" description="Helical" evidence="1">
    <location>
        <begin position="151"/>
        <end position="172"/>
    </location>
</feature>
<dbReference type="EMBL" id="CP013023">
    <property type="protein sequence ID" value="ANF98001.1"/>
    <property type="molecule type" value="Genomic_DNA"/>
</dbReference>
<dbReference type="KEGG" id="pbv:AR543_19565"/>
<accession>A0A172ZK29</accession>
<dbReference type="PANTHER" id="PTHR37312">
    <property type="entry name" value="MEMBRANE-BOUND ACYLTRANSFERASE YKRP-RELATED"/>
    <property type="match status" value="1"/>
</dbReference>
<feature type="transmembrane region" description="Helical" evidence="1">
    <location>
        <begin position="282"/>
        <end position="301"/>
    </location>
</feature>
<evidence type="ECO:0000313" key="2">
    <source>
        <dbReference type="EMBL" id="ANF98001.1"/>
    </source>
</evidence>